<feature type="domain" description="PGG" evidence="2">
    <location>
        <begin position="273"/>
        <end position="366"/>
    </location>
</feature>
<gene>
    <name evidence="3" type="ORF">ACJRO7_017798</name>
</gene>
<evidence type="ECO:0000259" key="2">
    <source>
        <dbReference type="Pfam" id="PF13962"/>
    </source>
</evidence>
<keyword evidence="1" id="KW-1133">Transmembrane helix</keyword>
<dbReference type="EMBL" id="JBJKBG010000004">
    <property type="protein sequence ID" value="KAL3742379.1"/>
    <property type="molecule type" value="Genomic_DNA"/>
</dbReference>
<dbReference type="AlphaFoldDB" id="A0ABD3KVP3"/>
<proteinExistence type="predicted"/>
<keyword evidence="1" id="KW-0812">Transmembrane</keyword>
<evidence type="ECO:0000256" key="1">
    <source>
        <dbReference type="SAM" id="Phobius"/>
    </source>
</evidence>
<name>A0ABD3KVP3_EUCGL</name>
<dbReference type="PANTHER" id="PTHR24128">
    <property type="entry name" value="HOMEOBOX PROTEIN WARIAI"/>
    <property type="match status" value="1"/>
</dbReference>
<comment type="caution">
    <text evidence="3">The sequence shown here is derived from an EMBL/GenBank/DDBJ whole genome shotgun (WGS) entry which is preliminary data.</text>
</comment>
<keyword evidence="1" id="KW-0472">Membrane</keyword>
<dbReference type="Gene3D" id="1.25.40.20">
    <property type="entry name" value="Ankyrin repeat-containing domain"/>
    <property type="match status" value="1"/>
</dbReference>
<dbReference type="PANTHER" id="PTHR24128:SF24">
    <property type="entry name" value="ANKYRIN REPEAT PROTEIN"/>
    <property type="match status" value="1"/>
</dbReference>
<dbReference type="InterPro" id="IPR036770">
    <property type="entry name" value="Ankyrin_rpt-contain_sf"/>
</dbReference>
<keyword evidence="4" id="KW-1185">Reference proteome</keyword>
<feature type="transmembrane region" description="Helical" evidence="1">
    <location>
        <begin position="402"/>
        <end position="423"/>
    </location>
</feature>
<dbReference type="Pfam" id="PF13962">
    <property type="entry name" value="PGG"/>
    <property type="match status" value="1"/>
</dbReference>
<evidence type="ECO:0000313" key="4">
    <source>
        <dbReference type="Proteomes" id="UP001634007"/>
    </source>
</evidence>
<accession>A0ABD3KVP3</accession>
<evidence type="ECO:0000313" key="3">
    <source>
        <dbReference type="EMBL" id="KAL3742379.1"/>
    </source>
</evidence>
<dbReference type="SMART" id="SM00248">
    <property type="entry name" value="ANK"/>
    <property type="match status" value="5"/>
</dbReference>
<sequence length="449" mass="50307">MTLQEAIAADNVDQLYSSIERNKNLLDDAGPFTNTPLHNATEEGKTQVAMEIATLKPSFTRKLNCRGYSPMHLALLNKHYNTARALMTLAPEVIRVRGRDGYTPLHIVAGEKMQDQEELQELLAEILSTCKSSIEDLTNQCETAVHVAVKKCNTKALEILLGWLKRVHLTEILNWKDQNGNTVLHIAVSKQQVPEIINLLIGHTKVHAKNLKKKTALQIYLDNPNHNPDVANKLRQQEQQARHSTPTLSLSEYFSMKLTMFEKYAGYFGTQNANVRKILLIVSTLIVTATYQAAFAPPGGYWQDSSSNYPANSTVVTTNASNIAIEKPHQAGNLILSGSKLLCFTILNSLVFTASVGTVWATAITLYPDTVMVYLSLWLLSTAYFIFVAIQIPKSDKLTARILIGFYECSSIIMFLLPSYVWWKHNRVLYRVDATRRRVGGLLGSRDQK</sequence>
<feature type="transmembrane region" description="Helical" evidence="1">
    <location>
        <begin position="341"/>
        <end position="365"/>
    </location>
</feature>
<reference evidence="3 4" key="1">
    <citation type="submission" date="2024-11" db="EMBL/GenBank/DDBJ databases">
        <title>Chromosome-level genome assembly of Eucalyptus globulus Labill. provides insights into its genome evolution.</title>
        <authorList>
            <person name="Li X."/>
        </authorList>
    </citation>
    <scope>NUCLEOTIDE SEQUENCE [LARGE SCALE GENOMIC DNA]</scope>
    <source>
        <strain evidence="3">CL2024</strain>
        <tissue evidence="3">Fresh tender leaves</tissue>
    </source>
</reference>
<dbReference type="Proteomes" id="UP001634007">
    <property type="component" value="Unassembled WGS sequence"/>
</dbReference>
<dbReference type="Pfam" id="PF12796">
    <property type="entry name" value="Ank_2"/>
    <property type="match status" value="1"/>
</dbReference>
<protein>
    <recommendedName>
        <fullName evidence="2">PGG domain-containing protein</fullName>
    </recommendedName>
</protein>
<dbReference type="SUPFAM" id="SSF48403">
    <property type="entry name" value="Ankyrin repeat"/>
    <property type="match status" value="1"/>
</dbReference>
<dbReference type="InterPro" id="IPR002110">
    <property type="entry name" value="Ankyrin_rpt"/>
</dbReference>
<organism evidence="3 4">
    <name type="scientific">Eucalyptus globulus</name>
    <name type="common">Tasmanian blue gum</name>
    <dbReference type="NCBI Taxonomy" id="34317"/>
    <lineage>
        <taxon>Eukaryota</taxon>
        <taxon>Viridiplantae</taxon>
        <taxon>Streptophyta</taxon>
        <taxon>Embryophyta</taxon>
        <taxon>Tracheophyta</taxon>
        <taxon>Spermatophyta</taxon>
        <taxon>Magnoliopsida</taxon>
        <taxon>eudicotyledons</taxon>
        <taxon>Gunneridae</taxon>
        <taxon>Pentapetalae</taxon>
        <taxon>rosids</taxon>
        <taxon>malvids</taxon>
        <taxon>Myrtales</taxon>
        <taxon>Myrtaceae</taxon>
        <taxon>Myrtoideae</taxon>
        <taxon>Eucalypteae</taxon>
        <taxon>Eucalyptus</taxon>
    </lineage>
</organism>
<feature type="transmembrane region" description="Helical" evidence="1">
    <location>
        <begin position="371"/>
        <end position="390"/>
    </location>
</feature>
<dbReference type="InterPro" id="IPR026961">
    <property type="entry name" value="PGG_dom"/>
</dbReference>
<dbReference type="Pfam" id="PF00023">
    <property type="entry name" value="Ank"/>
    <property type="match status" value="1"/>
</dbReference>